<comment type="caution">
    <text evidence="4">The sequence shown here is derived from an EMBL/GenBank/DDBJ whole genome shotgun (WGS) entry which is preliminary data.</text>
</comment>
<accession>A0ABU4J4W7</accession>
<evidence type="ECO:0000313" key="5">
    <source>
        <dbReference type="Proteomes" id="UP001284771"/>
    </source>
</evidence>
<keyword evidence="1 4" id="KW-0808">Transferase</keyword>
<reference evidence="5" key="1">
    <citation type="submission" date="2023-07" db="EMBL/GenBank/DDBJ databases">
        <title>Draft genomic sequences of Priestia flexa CCM isolated from the soil of an abandoned mine contaminated by free cyanide in the high Andean zone of Tacna, Peru.</title>
        <authorList>
            <person name="Caceda Quiroz C.J."/>
            <person name="Maraza Chooque G.J."/>
            <person name="Fora Quispe G.L."/>
            <person name="Carpio Mamani M."/>
        </authorList>
    </citation>
    <scope>NUCLEOTIDE SEQUENCE [LARGE SCALE GENOMIC DNA]</scope>
    <source>
        <strain evidence="5">CCM</strain>
    </source>
</reference>
<dbReference type="EMBL" id="JAWUZT010000017">
    <property type="protein sequence ID" value="MDW8516029.1"/>
    <property type="molecule type" value="Genomic_DNA"/>
</dbReference>
<keyword evidence="2" id="KW-0472">Membrane</keyword>
<organism evidence="4 5">
    <name type="scientific">Priestia flexa</name>
    <dbReference type="NCBI Taxonomy" id="86664"/>
    <lineage>
        <taxon>Bacteria</taxon>
        <taxon>Bacillati</taxon>
        <taxon>Bacillota</taxon>
        <taxon>Bacilli</taxon>
        <taxon>Bacillales</taxon>
        <taxon>Bacillaceae</taxon>
        <taxon>Priestia</taxon>
    </lineage>
</organism>
<dbReference type="CDD" id="cd03801">
    <property type="entry name" value="GT4_PimA-like"/>
    <property type="match status" value="1"/>
</dbReference>
<evidence type="ECO:0000313" key="4">
    <source>
        <dbReference type="EMBL" id="MDW8516029.1"/>
    </source>
</evidence>
<keyword evidence="2" id="KW-1133">Transmembrane helix</keyword>
<dbReference type="Proteomes" id="UP001284771">
    <property type="component" value="Unassembled WGS sequence"/>
</dbReference>
<keyword evidence="2" id="KW-0812">Transmembrane</keyword>
<gene>
    <name evidence="4" type="ORF">RIB56_07770</name>
</gene>
<dbReference type="RefSeq" id="WP_318757536.1">
    <property type="nucleotide sequence ID" value="NZ_JAWUZT010000017.1"/>
</dbReference>
<feature type="transmembrane region" description="Helical" evidence="2">
    <location>
        <begin position="85"/>
        <end position="105"/>
    </location>
</feature>
<dbReference type="PANTHER" id="PTHR46401">
    <property type="entry name" value="GLYCOSYLTRANSFERASE WBBK-RELATED"/>
    <property type="match status" value="1"/>
</dbReference>
<dbReference type="Gene3D" id="3.40.50.2000">
    <property type="entry name" value="Glycogen Phosphorylase B"/>
    <property type="match status" value="2"/>
</dbReference>
<dbReference type="PANTHER" id="PTHR46401:SF2">
    <property type="entry name" value="GLYCOSYLTRANSFERASE WBBK-RELATED"/>
    <property type="match status" value="1"/>
</dbReference>
<keyword evidence="5" id="KW-1185">Reference proteome</keyword>
<protein>
    <submittedName>
        <fullName evidence="4">Glycosyltransferase</fullName>
        <ecNumber evidence="4">2.4.-.-</ecNumber>
    </submittedName>
</protein>
<evidence type="ECO:0000259" key="3">
    <source>
        <dbReference type="Pfam" id="PF00534"/>
    </source>
</evidence>
<keyword evidence="4" id="KW-0328">Glycosyltransferase</keyword>
<evidence type="ECO:0000256" key="1">
    <source>
        <dbReference type="ARBA" id="ARBA00022679"/>
    </source>
</evidence>
<dbReference type="SUPFAM" id="SSF53756">
    <property type="entry name" value="UDP-Glycosyltransferase/glycogen phosphorylase"/>
    <property type="match status" value="1"/>
</dbReference>
<proteinExistence type="predicted"/>
<dbReference type="Pfam" id="PF00534">
    <property type="entry name" value="Glycos_transf_1"/>
    <property type="match status" value="1"/>
</dbReference>
<dbReference type="GO" id="GO:0016757">
    <property type="term" value="F:glycosyltransferase activity"/>
    <property type="evidence" value="ECO:0007669"/>
    <property type="project" value="UniProtKB-KW"/>
</dbReference>
<name>A0ABU4J4W7_9BACI</name>
<evidence type="ECO:0000256" key="2">
    <source>
        <dbReference type="SAM" id="Phobius"/>
    </source>
</evidence>
<dbReference type="EC" id="2.4.-.-" evidence="4"/>
<sequence>MENNIYIYDGIYTGHHISYAKGLIENTHNTILILNKNMTDEFSDISSERLHVINCNDPSSYNNKVIGWLFNFYNLLKMKELHNNSIHFTYADNIIIFIYMFLLFYKGKKVFMTIHWANAVIPIKKASTIINKVYRSIKFNFFKKALSKTQKIFVHGGYTKELISHRYKTKKIVEIPYGIEEDNLGTKIKVLKKNNNDDQNILFFGGIRKDKGIKKLALVARENPQWKFTIAGNVGDYSIEEIQSFFNDCENVILKLGYVNEEDIPNLFLSAAALILPYEYYFSGQSGPLTLAAKYQLPVVASNVGDMGRDINLFKLGITADNNDPKLLTMALKVLIQKQGCFSENLQLYYERGKWSRVGSLLEVEYSTN</sequence>
<dbReference type="InterPro" id="IPR001296">
    <property type="entry name" value="Glyco_trans_1"/>
</dbReference>
<feature type="domain" description="Glycosyl transferase family 1" evidence="3">
    <location>
        <begin position="193"/>
        <end position="339"/>
    </location>
</feature>